<dbReference type="EMBL" id="WNYA01009764">
    <property type="protein sequence ID" value="KAG8540646.1"/>
    <property type="molecule type" value="Genomic_DNA"/>
</dbReference>
<evidence type="ECO:0000313" key="2">
    <source>
        <dbReference type="Proteomes" id="UP000824782"/>
    </source>
</evidence>
<organism evidence="1 2">
    <name type="scientific">Engystomops pustulosus</name>
    <name type="common">Tungara frog</name>
    <name type="synonym">Physalaemus pustulosus</name>
    <dbReference type="NCBI Taxonomy" id="76066"/>
    <lineage>
        <taxon>Eukaryota</taxon>
        <taxon>Metazoa</taxon>
        <taxon>Chordata</taxon>
        <taxon>Craniata</taxon>
        <taxon>Vertebrata</taxon>
        <taxon>Euteleostomi</taxon>
        <taxon>Amphibia</taxon>
        <taxon>Batrachia</taxon>
        <taxon>Anura</taxon>
        <taxon>Neobatrachia</taxon>
        <taxon>Hyloidea</taxon>
        <taxon>Leptodactylidae</taxon>
        <taxon>Leiuperinae</taxon>
        <taxon>Engystomops</taxon>
    </lineage>
</organism>
<dbReference type="Proteomes" id="UP000824782">
    <property type="component" value="Unassembled WGS sequence"/>
</dbReference>
<keyword evidence="2" id="KW-1185">Reference proteome</keyword>
<reference evidence="1" key="1">
    <citation type="thesis" date="2020" institute="ProQuest LLC" country="789 East Eisenhower Parkway, Ann Arbor, MI, USA">
        <title>Comparative Genomics and Chromosome Evolution.</title>
        <authorList>
            <person name="Mudd A.B."/>
        </authorList>
    </citation>
    <scope>NUCLEOTIDE SEQUENCE</scope>
    <source>
        <strain evidence="1">237g6f4</strain>
        <tissue evidence="1">Blood</tissue>
    </source>
</reference>
<sequence>MSAAPLLMATPCQKATLTDAPYLSIFSLKVTSYSGGSRSGKTRKILLFVFPLSFKSAPLGDSDAVNKGGVGGGGETKALSHLSPLRLITGYFPWRLGEWGGAQRLAQEASCCD</sequence>
<gene>
    <name evidence="1" type="ORF">GDO81_018880</name>
</gene>
<proteinExistence type="predicted"/>
<evidence type="ECO:0000313" key="1">
    <source>
        <dbReference type="EMBL" id="KAG8540646.1"/>
    </source>
</evidence>
<dbReference type="AlphaFoldDB" id="A0AAV6YUP4"/>
<name>A0AAV6YUP4_ENGPU</name>
<comment type="caution">
    <text evidence="1">The sequence shown here is derived from an EMBL/GenBank/DDBJ whole genome shotgun (WGS) entry which is preliminary data.</text>
</comment>
<protein>
    <submittedName>
        <fullName evidence="1">Uncharacterized protein</fullName>
    </submittedName>
</protein>
<accession>A0AAV6YUP4</accession>